<evidence type="ECO:0000256" key="6">
    <source>
        <dbReference type="ARBA" id="ARBA00022553"/>
    </source>
</evidence>
<evidence type="ECO:0000256" key="5">
    <source>
        <dbReference type="ARBA" id="ARBA00022519"/>
    </source>
</evidence>
<accession>A0ABQ4T7M9</accession>
<keyword evidence="4" id="KW-1003">Cell membrane</keyword>
<keyword evidence="6" id="KW-0597">Phosphoprotein</keyword>
<dbReference type="Proteomes" id="UP001055156">
    <property type="component" value="Unassembled WGS sequence"/>
</dbReference>
<dbReference type="Gene3D" id="1.10.287.130">
    <property type="match status" value="1"/>
</dbReference>
<feature type="transmembrane region" description="Helical" evidence="16">
    <location>
        <begin position="214"/>
        <end position="232"/>
    </location>
</feature>
<dbReference type="InterPro" id="IPR003594">
    <property type="entry name" value="HATPase_dom"/>
</dbReference>
<keyword evidence="5" id="KW-0997">Cell inner membrane</keyword>
<evidence type="ECO:0000259" key="17">
    <source>
        <dbReference type="PROSITE" id="PS50109"/>
    </source>
</evidence>
<reference evidence="19" key="1">
    <citation type="journal article" date="2021" name="Front. Microbiol.">
        <title>Comprehensive Comparative Genomics and Phenotyping of Methylobacterium Species.</title>
        <authorList>
            <person name="Alessa O."/>
            <person name="Ogura Y."/>
            <person name="Fujitani Y."/>
            <person name="Takami H."/>
            <person name="Hayashi T."/>
            <person name="Sahin N."/>
            <person name="Tani A."/>
        </authorList>
    </citation>
    <scope>NUCLEOTIDE SEQUENCE</scope>
    <source>
        <strain evidence="19">NBRC 15689</strain>
    </source>
</reference>
<evidence type="ECO:0000256" key="14">
    <source>
        <dbReference type="ARBA" id="ARBA00023136"/>
    </source>
</evidence>
<dbReference type="SMART" id="SM00388">
    <property type="entry name" value="HisKA"/>
    <property type="match status" value="1"/>
</dbReference>
<dbReference type="SMART" id="SM00387">
    <property type="entry name" value="HATPase_c"/>
    <property type="match status" value="1"/>
</dbReference>
<dbReference type="InterPro" id="IPR003660">
    <property type="entry name" value="HAMP_dom"/>
</dbReference>
<sequence>MSAGIEGLGPKNGYPFSKNAGAEPTQGSARLAPISGSEASREAALPNRRRFPWPRPRSAAGQIALLVVASILAAHICAGLAVLALREPWRAEGHPGVAATRLATVARLVDASDPAAREGVLTSAAKTLPALRLSAWDGTLPATGGPKQDLGEGRGMLDRVREVFGPNLDLTLLGTGAGPNGGRILHIGLATPSGARLQAVLPAEPPRPSLQGPLVLTLLFLGLSLAMLSLWATRALTAPLARLAHAAEAFGTEASPLPLPKRGPEEVLAVARALDRMRARVHRLIDDRTQMLAAISHDLRTPITRLRLRAEFIEDEHARAATLRDLDQMNGLVEAALSYVRDGQSGNAGPMPLIDLASIVQTVCDDFSDVGADVTLDRARHVLVRGRPEELQRAITNLVDNAVKYAGAARIAMSAGPHGIAVEVSDEGPGIPDAEHAAMLQPFVRGDRARNLNEASGFGLGLSIVLAIAETHGGRLALRNREGGGLVARIDLPAATGGETSRPTGSDPVPARRTTPPAGLEA</sequence>
<dbReference type="PROSITE" id="PS50109">
    <property type="entry name" value="HIS_KIN"/>
    <property type="match status" value="1"/>
</dbReference>
<dbReference type="InterPro" id="IPR003661">
    <property type="entry name" value="HisK_dim/P_dom"/>
</dbReference>
<keyword evidence="20" id="KW-1185">Reference proteome</keyword>
<keyword evidence="10" id="KW-0418">Kinase</keyword>
<feature type="domain" description="Histidine kinase" evidence="17">
    <location>
        <begin position="294"/>
        <end position="496"/>
    </location>
</feature>
<dbReference type="SUPFAM" id="SSF55874">
    <property type="entry name" value="ATPase domain of HSP90 chaperone/DNA topoisomerase II/histidine kinase"/>
    <property type="match status" value="1"/>
</dbReference>
<reference evidence="19" key="2">
    <citation type="submission" date="2021-08" db="EMBL/GenBank/DDBJ databases">
        <authorList>
            <person name="Tani A."/>
            <person name="Ola A."/>
            <person name="Ogura Y."/>
            <person name="Katsura K."/>
            <person name="Hayashi T."/>
        </authorList>
    </citation>
    <scope>NUCLEOTIDE SEQUENCE</scope>
    <source>
        <strain evidence="19">NBRC 15689</strain>
    </source>
</reference>
<protein>
    <recommendedName>
        <fullName evidence="3">histidine kinase</fullName>
        <ecNumber evidence="3">2.7.13.3</ecNumber>
    </recommendedName>
</protein>
<dbReference type="PANTHER" id="PTHR44936:SF5">
    <property type="entry name" value="SENSOR HISTIDINE KINASE ENVZ"/>
    <property type="match status" value="1"/>
</dbReference>
<evidence type="ECO:0000259" key="18">
    <source>
        <dbReference type="PROSITE" id="PS50885"/>
    </source>
</evidence>
<dbReference type="SUPFAM" id="SSF47384">
    <property type="entry name" value="Homodimeric domain of signal transducing histidine kinase"/>
    <property type="match status" value="1"/>
</dbReference>
<dbReference type="CDD" id="cd00075">
    <property type="entry name" value="HATPase"/>
    <property type="match status" value="1"/>
</dbReference>
<dbReference type="Pfam" id="PF00512">
    <property type="entry name" value="HisKA"/>
    <property type="match status" value="1"/>
</dbReference>
<dbReference type="InterPro" id="IPR005467">
    <property type="entry name" value="His_kinase_dom"/>
</dbReference>
<evidence type="ECO:0000256" key="1">
    <source>
        <dbReference type="ARBA" id="ARBA00000085"/>
    </source>
</evidence>
<evidence type="ECO:0000256" key="2">
    <source>
        <dbReference type="ARBA" id="ARBA00004429"/>
    </source>
</evidence>
<dbReference type="CDD" id="cd00082">
    <property type="entry name" value="HisKA"/>
    <property type="match status" value="1"/>
</dbReference>
<dbReference type="PRINTS" id="PR00344">
    <property type="entry name" value="BCTRLSENSOR"/>
</dbReference>
<evidence type="ECO:0000256" key="11">
    <source>
        <dbReference type="ARBA" id="ARBA00022840"/>
    </source>
</evidence>
<comment type="catalytic activity">
    <reaction evidence="1">
        <text>ATP + protein L-histidine = ADP + protein N-phospho-L-histidine.</text>
        <dbReference type="EC" id="2.7.13.3"/>
    </reaction>
</comment>
<proteinExistence type="predicted"/>
<feature type="transmembrane region" description="Helical" evidence="16">
    <location>
        <begin position="63"/>
        <end position="85"/>
    </location>
</feature>
<keyword evidence="12 16" id="KW-1133">Transmembrane helix</keyword>
<evidence type="ECO:0000256" key="15">
    <source>
        <dbReference type="SAM" id="MobiDB-lite"/>
    </source>
</evidence>
<feature type="region of interest" description="Disordered" evidence="15">
    <location>
        <begin position="1"/>
        <end position="52"/>
    </location>
</feature>
<evidence type="ECO:0000256" key="10">
    <source>
        <dbReference type="ARBA" id="ARBA00022777"/>
    </source>
</evidence>
<comment type="caution">
    <text evidence="19">The sequence shown here is derived from an EMBL/GenBank/DDBJ whole genome shotgun (WGS) entry which is preliminary data.</text>
</comment>
<dbReference type="InterPro" id="IPR004358">
    <property type="entry name" value="Sig_transdc_His_kin-like_C"/>
</dbReference>
<evidence type="ECO:0000256" key="16">
    <source>
        <dbReference type="SAM" id="Phobius"/>
    </source>
</evidence>
<evidence type="ECO:0000256" key="3">
    <source>
        <dbReference type="ARBA" id="ARBA00012438"/>
    </source>
</evidence>
<dbReference type="Pfam" id="PF00672">
    <property type="entry name" value="HAMP"/>
    <property type="match status" value="1"/>
</dbReference>
<evidence type="ECO:0000256" key="12">
    <source>
        <dbReference type="ARBA" id="ARBA00022989"/>
    </source>
</evidence>
<keyword evidence="11" id="KW-0067">ATP-binding</keyword>
<evidence type="ECO:0000313" key="19">
    <source>
        <dbReference type="EMBL" id="GJE26454.1"/>
    </source>
</evidence>
<evidence type="ECO:0000256" key="9">
    <source>
        <dbReference type="ARBA" id="ARBA00022741"/>
    </source>
</evidence>
<organism evidence="19 20">
    <name type="scientific">Methylobacterium organophilum</name>
    <dbReference type="NCBI Taxonomy" id="410"/>
    <lineage>
        <taxon>Bacteria</taxon>
        <taxon>Pseudomonadati</taxon>
        <taxon>Pseudomonadota</taxon>
        <taxon>Alphaproteobacteria</taxon>
        <taxon>Hyphomicrobiales</taxon>
        <taxon>Methylobacteriaceae</taxon>
        <taxon>Methylobacterium</taxon>
    </lineage>
</organism>
<keyword evidence="14 16" id="KW-0472">Membrane</keyword>
<dbReference type="Gene3D" id="3.30.565.10">
    <property type="entry name" value="Histidine kinase-like ATPase, C-terminal domain"/>
    <property type="match status" value="1"/>
</dbReference>
<dbReference type="PANTHER" id="PTHR44936">
    <property type="entry name" value="SENSOR PROTEIN CREC"/>
    <property type="match status" value="1"/>
</dbReference>
<evidence type="ECO:0000256" key="8">
    <source>
        <dbReference type="ARBA" id="ARBA00022692"/>
    </source>
</evidence>
<dbReference type="Pfam" id="PF02518">
    <property type="entry name" value="HATPase_c"/>
    <property type="match status" value="1"/>
</dbReference>
<evidence type="ECO:0000256" key="7">
    <source>
        <dbReference type="ARBA" id="ARBA00022679"/>
    </source>
</evidence>
<name>A0ABQ4T7M9_METOR</name>
<feature type="domain" description="HAMP" evidence="18">
    <location>
        <begin position="234"/>
        <end position="286"/>
    </location>
</feature>
<dbReference type="InterPro" id="IPR036890">
    <property type="entry name" value="HATPase_C_sf"/>
</dbReference>
<gene>
    <name evidence="19" type="primary">sasA_2</name>
    <name evidence="19" type="ORF">LKMONMHP_1305</name>
</gene>
<dbReference type="EMBL" id="BPQV01000003">
    <property type="protein sequence ID" value="GJE26454.1"/>
    <property type="molecule type" value="Genomic_DNA"/>
</dbReference>
<keyword evidence="7" id="KW-0808">Transferase</keyword>
<feature type="region of interest" description="Disordered" evidence="15">
    <location>
        <begin position="491"/>
        <end position="522"/>
    </location>
</feature>
<dbReference type="InterPro" id="IPR050980">
    <property type="entry name" value="2C_sensor_his_kinase"/>
</dbReference>
<evidence type="ECO:0000313" key="20">
    <source>
        <dbReference type="Proteomes" id="UP001055156"/>
    </source>
</evidence>
<evidence type="ECO:0000256" key="4">
    <source>
        <dbReference type="ARBA" id="ARBA00022475"/>
    </source>
</evidence>
<keyword evidence="8 16" id="KW-0812">Transmembrane</keyword>
<keyword evidence="9" id="KW-0547">Nucleotide-binding</keyword>
<keyword evidence="13" id="KW-0902">Two-component regulatory system</keyword>
<dbReference type="RefSeq" id="WP_238310423.1">
    <property type="nucleotide sequence ID" value="NZ_BPQV01000003.1"/>
</dbReference>
<dbReference type="PROSITE" id="PS50885">
    <property type="entry name" value="HAMP"/>
    <property type="match status" value="1"/>
</dbReference>
<comment type="subcellular location">
    <subcellularLocation>
        <location evidence="2">Cell inner membrane</location>
        <topology evidence="2">Multi-pass membrane protein</topology>
    </subcellularLocation>
</comment>
<dbReference type="SMART" id="SM00304">
    <property type="entry name" value="HAMP"/>
    <property type="match status" value="1"/>
</dbReference>
<dbReference type="InterPro" id="IPR036097">
    <property type="entry name" value="HisK_dim/P_sf"/>
</dbReference>
<evidence type="ECO:0000256" key="13">
    <source>
        <dbReference type="ARBA" id="ARBA00023012"/>
    </source>
</evidence>
<dbReference type="EC" id="2.7.13.3" evidence="3"/>